<keyword evidence="1" id="KW-0732">Signal</keyword>
<evidence type="ECO:0000313" key="2">
    <source>
        <dbReference type="EMBL" id="MED6107025.1"/>
    </source>
</evidence>
<evidence type="ECO:0000313" key="3">
    <source>
        <dbReference type="Proteomes" id="UP001341840"/>
    </source>
</evidence>
<accession>A0ABU6Q5C9</accession>
<sequence length="164" mass="18161">MRPLLLLLLLLRSCSLCSYPASASNLLHRPLLSSPSPTPLIAPSPAFLLPLRRRFFSFILLTASLPRKTLFLAAAAAAIMPSALLCSSATGQPLPPLLSFSPLPLFLVVDFQYRFIHRISCFCCQGRWRRRGSRTEIGANDADVQAQDSRVTAESIYIRGRTFE</sequence>
<keyword evidence="3" id="KW-1185">Reference proteome</keyword>
<proteinExistence type="predicted"/>
<gene>
    <name evidence="2" type="ORF">PIB30_010164</name>
</gene>
<evidence type="ECO:0008006" key="4">
    <source>
        <dbReference type="Google" id="ProtNLM"/>
    </source>
</evidence>
<dbReference type="EMBL" id="JASCZI010000024">
    <property type="protein sequence ID" value="MED6107025.1"/>
    <property type="molecule type" value="Genomic_DNA"/>
</dbReference>
<feature type="signal peptide" evidence="1">
    <location>
        <begin position="1"/>
        <end position="23"/>
    </location>
</feature>
<reference evidence="2 3" key="1">
    <citation type="journal article" date="2023" name="Plants (Basel)">
        <title>Bridging the Gap: Combining Genomics and Transcriptomics Approaches to Understand Stylosanthes scabra, an Orphan Legume from the Brazilian Caatinga.</title>
        <authorList>
            <person name="Ferreira-Neto J.R.C."/>
            <person name="da Silva M.D."/>
            <person name="Binneck E."/>
            <person name="de Melo N.F."/>
            <person name="da Silva R.H."/>
            <person name="de Melo A.L.T.M."/>
            <person name="Pandolfi V."/>
            <person name="Bustamante F.O."/>
            <person name="Brasileiro-Vidal A.C."/>
            <person name="Benko-Iseppon A.M."/>
        </authorList>
    </citation>
    <scope>NUCLEOTIDE SEQUENCE [LARGE SCALE GENOMIC DNA]</scope>
    <source>
        <tissue evidence="2">Leaves</tissue>
    </source>
</reference>
<dbReference type="Proteomes" id="UP001341840">
    <property type="component" value="Unassembled WGS sequence"/>
</dbReference>
<feature type="chain" id="PRO_5045490793" description="Secreted protein" evidence="1">
    <location>
        <begin position="24"/>
        <end position="164"/>
    </location>
</feature>
<comment type="caution">
    <text evidence="2">The sequence shown here is derived from an EMBL/GenBank/DDBJ whole genome shotgun (WGS) entry which is preliminary data.</text>
</comment>
<evidence type="ECO:0000256" key="1">
    <source>
        <dbReference type="SAM" id="SignalP"/>
    </source>
</evidence>
<name>A0ABU6Q5C9_9FABA</name>
<organism evidence="2 3">
    <name type="scientific">Stylosanthes scabra</name>
    <dbReference type="NCBI Taxonomy" id="79078"/>
    <lineage>
        <taxon>Eukaryota</taxon>
        <taxon>Viridiplantae</taxon>
        <taxon>Streptophyta</taxon>
        <taxon>Embryophyta</taxon>
        <taxon>Tracheophyta</taxon>
        <taxon>Spermatophyta</taxon>
        <taxon>Magnoliopsida</taxon>
        <taxon>eudicotyledons</taxon>
        <taxon>Gunneridae</taxon>
        <taxon>Pentapetalae</taxon>
        <taxon>rosids</taxon>
        <taxon>fabids</taxon>
        <taxon>Fabales</taxon>
        <taxon>Fabaceae</taxon>
        <taxon>Papilionoideae</taxon>
        <taxon>50 kb inversion clade</taxon>
        <taxon>dalbergioids sensu lato</taxon>
        <taxon>Dalbergieae</taxon>
        <taxon>Pterocarpus clade</taxon>
        <taxon>Stylosanthes</taxon>
    </lineage>
</organism>
<protein>
    <recommendedName>
        <fullName evidence="4">Secreted protein</fullName>
    </recommendedName>
</protein>